<organism evidence="3 4">
    <name type="scientific">Gouania willdenowi</name>
    <name type="common">Blunt-snouted clingfish</name>
    <name type="synonym">Lepadogaster willdenowi</name>
    <dbReference type="NCBI Taxonomy" id="441366"/>
    <lineage>
        <taxon>Eukaryota</taxon>
        <taxon>Metazoa</taxon>
        <taxon>Chordata</taxon>
        <taxon>Craniata</taxon>
        <taxon>Vertebrata</taxon>
        <taxon>Euteleostomi</taxon>
        <taxon>Actinopterygii</taxon>
        <taxon>Neopterygii</taxon>
        <taxon>Teleostei</taxon>
        <taxon>Neoteleostei</taxon>
        <taxon>Acanthomorphata</taxon>
        <taxon>Ovalentaria</taxon>
        <taxon>Blenniimorphae</taxon>
        <taxon>Blenniiformes</taxon>
        <taxon>Gobiesocoidei</taxon>
        <taxon>Gobiesocidae</taxon>
        <taxon>Gobiesocinae</taxon>
        <taxon>Gouania</taxon>
    </lineage>
</organism>
<dbReference type="Pfam" id="PF14893">
    <property type="entry name" value="PNMA"/>
    <property type="match status" value="1"/>
</dbReference>
<evidence type="ECO:0000259" key="1">
    <source>
        <dbReference type="Pfam" id="PF14893"/>
    </source>
</evidence>
<evidence type="ECO:0000313" key="4">
    <source>
        <dbReference type="Proteomes" id="UP000694680"/>
    </source>
</evidence>
<proteinExistence type="predicted"/>
<name>A0A8C5G1B2_GOUWI</name>
<dbReference type="InterPro" id="IPR048271">
    <property type="entry name" value="PNMA_N"/>
</dbReference>
<dbReference type="Proteomes" id="UP000694680">
    <property type="component" value="Chromosome 22"/>
</dbReference>
<dbReference type="Ensembl" id="ENSGWIT00000008280.1">
    <property type="protein sequence ID" value="ENSGWIP00000007472.1"/>
    <property type="gene ID" value="ENSGWIG00000004376.1"/>
</dbReference>
<dbReference type="PANTHER" id="PTHR23095">
    <property type="entry name" value="PARANEOPLASTIC ANTIGEN"/>
    <property type="match status" value="1"/>
</dbReference>
<dbReference type="AlphaFoldDB" id="A0A8C5G1B2"/>
<sequence length="345" mass="38917">MVVPSQTELMNWCKGESLDVRHALLLYGVPVDIKKSEIEETAETIKALGKVVVRRKMFHPQVRSLMMLRKLVEKQCTIQSPRMVVLKKNYSHFTRMKTFRVCTPREANSNPEAIIRAVSDMMVSTNKSPDNHSYRRLKAFSGVSPTPIGEESLDNWLEQVTLLVDEGECSDKEKQRRILESLKGPALEIIQAVRMTQPDASPCDYIEAIESIFGTAESGEELYLSFQALHQQPGECMSDFLRRLERSKLRREVGYLLVMLTMAHEEFAKEVLGEIRWKGPDPLSIAPGAKYYATCKVDRHRAPSKELVLIDAPTALSLQASVLVQPGVLPDADVDSNSFTVLLQK</sequence>
<reference evidence="3" key="1">
    <citation type="submission" date="2020-06" db="EMBL/GenBank/DDBJ databases">
        <authorList>
            <consortium name="Wellcome Sanger Institute Data Sharing"/>
        </authorList>
    </citation>
    <scope>NUCLEOTIDE SEQUENCE [LARGE SCALE GENOMIC DNA]</scope>
</reference>
<evidence type="ECO:0000313" key="3">
    <source>
        <dbReference type="Ensembl" id="ENSGWIP00000007472.1"/>
    </source>
</evidence>
<dbReference type="Pfam" id="PF20846">
    <property type="entry name" value="PNMA_N"/>
    <property type="match status" value="1"/>
</dbReference>
<protein>
    <submittedName>
        <fullName evidence="3">Uncharacterized protein</fullName>
    </submittedName>
</protein>
<reference evidence="3" key="2">
    <citation type="submission" date="2025-08" db="UniProtKB">
        <authorList>
            <consortium name="Ensembl"/>
        </authorList>
    </citation>
    <scope>IDENTIFICATION</scope>
</reference>
<dbReference type="InterPro" id="IPR026523">
    <property type="entry name" value="PNMA"/>
</dbReference>
<dbReference type="InterPro" id="IPR048270">
    <property type="entry name" value="PNMA_C"/>
</dbReference>
<accession>A0A8C5G1B2</accession>
<dbReference type="PANTHER" id="PTHR23095:SF51">
    <property type="entry name" value="PARANEOPLASTIC ANTIGEN MA1 HOMOLOG-RELATED"/>
    <property type="match status" value="1"/>
</dbReference>
<keyword evidence="4" id="KW-1185">Reference proteome</keyword>
<reference evidence="3" key="3">
    <citation type="submission" date="2025-09" db="UniProtKB">
        <authorList>
            <consortium name="Ensembl"/>
        </authorList>
    </citation>
    <scope>IDENTIFICATION</scope>
</reference>
<feature type="domain" description="Paraneoplastic antigen Ma-like C-terminal" evidence="1">
    <location>
        <begin position="140"/>
        <end position="253"/>
    </location>
</feature>
<evidence type="ECO:0000259" key="2">
    <source>
        <dbReference type="Pfam" id="PF20846"/>
    </source>
</evidence>
<feature type="domain" description="Paraneoplastic antigen Ma-like N-terminal" evidence="2">
    <location>
        <begin position="9"/>
        <end position="82"/>
    </location>
</feature>